<reference evidence="2 3" key="1">
    <citation type="submission" date="2020-08" db="EMBL/GenBank/DDBJ databases">
        <title>A Genomic Blueprint of the Chicken Gut Microbiome.</title>
        <authorList>
            <person name="Gilroy R."/>
            <person name="Ravi A."/>
            <person name="Getino M."/>
            <person name="Pursley I."/>
            <person name="Horton D.L."/>
            <person name="Alikhan N.-F."/>
            <person name="Baker D."/>
            <person name="Gharbi K."/>
            <person name="Hall N."/>
            <person name="Watson M."/>
            <person name="Adriaenssens E.M."/>
            <person name="Foster-Nyarko E."/>
            <person name="Jarju S."/>
            <person name="Secka A."/>
            <person name="Antonio M."/>
            <person name="Oren A."/>
            <person name="Chaudhuri R."/>
            <person name="La Ragione R.M."/>
            <person name="Hildebrand F."/>
            <person name="Pallen M.J."/>
        </authorList>
    </citation>
    <scope>NUCLEOTIDE SEQUENCE [LARGE SCALE GENOMIC DNA]</scope>
    <source>
        <strain evidence="2 3">Sa1YVA6</strain>
    </source>
</reference>
<dbReference type="Pfam" id="PF03417">
    <property type="entry name" value="AAT"/>
    <property type="match status" value="1"/>
</dbReference>
<evidence type="ECO:0000259" key="1">
    <source>
        <dbReference type="Pfam" id="PF03417"/>
    </source>
</evidence>
<dbReference type="RefSeq" id="WP_191704072.1">
    <property type="nucleotide sequence ID" value="NZ_JACSPW010000009.1"/>
</dbReference>
<dbReference type="PANTHER" id="PTHR34180:SF1">
    <property type="entry name" value="BETA-ALANYL-DOPAMINE_CARCININE HYDROLASE"/>
    <property type="match status" value="1"/>
</dbReference>
<dbReference type="SUPFAM" id="SSF56235">
    <property type="entry name" value="N-terminal nucleophile aminohydrolases (Ntn hydrolases)"/>
    <property type="match status" value="1"/>
</dbReference>
<name>A0ABR8XNL0_9BACL</name>
<dbReference type="GO" id="GO:0016746">
    <property type="term" value="F:acyltransferase activity"/>
    <property type="evidence" value="ECO:0007669"/>
    <property type="project" value="UniProtKB-KW"/>
</dbReference>
<dbReference type="PANTHER" id="PTHR34180">
    <property type="entry name" value="PEPTIDASE C45"/>
    <property type="match status" value="1"/>
</dbReference>
<keyword evidence="2" id="KW-0012">Acyltransferase</keyword>
<evidence type="ECO:0000313" key="2">
    <source>
        <dbReference type="EMBL" id="MBD8033512.1"/>
    </source>
</evidence>
<comment type="caution">
    <text evidence="2">The sequence shown here is derived from an EMBL/GenBank/DDBJ whole genome shotgun (WGS) entry which is preliminary data.</text>
</comment>
<dbReference type="EMBL" id="JACSPW010000009">
    <property type="protein sequence ID" value="MBD8033512.1"/>
    <property type="molecule type" value="Genomic_DNA"/>
</dbReference>
<dbReference type="InterPro" id="IPR047794">
    <property type="entry name" value="C45_proenzyme-like"/>
</dbReference>
<evidence type="ECO:0000313" key="3">
    <source>
        <dbReference type="Proteomes" id="UP000600565"/>
    </source>
</evidence>
<feature type="domain" description="Peptidase C45 hydrolase" evidence="1">
    <location>
        <begin position="103"/>
        <end position="310"/>
    </location>
</feature>
<keyword evidence="2" id="KW-0808">Transferase</keyword>
<dbReference type="Gene3D" id="3.60.60.10">
    <property type="entry name" value="Penicillin V Acylase, Chain A"/>
    <property type="match status" value="1"/>
</dbReference>
<dbReference type="InterPro" id="IPR029055">
    <property type="entry name" value="Ntn_hydrolases_N"/>
</dbReference>
<proteinExistence type="predicted"/>
<dbReference type="NCBIfam" id="NF040521">
    <property type="entry name" value="C45_proenzyme"/>
    <property type="match status" value="1"/>
</dbReference>
<protein>
    <submittedName>
        <fullName evidence="2">Acyl-CoA--6-aminopenicillanic acid acyltransferase</fullName>
    </submittedName>
</protein>
<keyword evidence="3" id="KW-1185">Reference proteome</keyword>
<gene>
    <name evidence="2" type="ORF">H9632_10555</name>
</gene>
<organism evidence="2 3">
    <name type="scientific">Solibacillus merdavium</name>
    <dbReference type="NCBI Taxonomy" id="2762218"/>
    <lineage>
        <taxon>Bacteria</taxon>
        <taxon>Bacillati</taxon>
        <taxon>Bacillota</taxon>
        <taxon>Bacilli</taxon>
        <taxon>Bacillales</taxon>
        <taxon>Caryophanaceae</taxon>
        <taxon>Solibacillus</taxon>
    </lineage>
</organism>
<sequence length="345" mass="38559">MKNVTSDIIQFRGSHYEFGIYQGKLLKNSPLFYNREELYKQLDHKFSIDKSYVKQLLNRFGPGIEEEIEGLAFALGYKEEQALLHYGGYYAVNKKSGCSITTNPLYMIRNYDNDPQSYDGRFVLYAPTDGGYATIGPSMQITGRMDGMNEKGLAVGYNFVNTKNRADGFVCNMIGRLLLEHCSNVAEGISLLENIPHKHSFNYVLLDAEQSMVVVEASPRNVAVRDATACTNHFKVLTEENRYRMEDSLAREHIISNAQANSLSFENAFKLLNGIENGVFATKYGAWDGTLHTIGYIPTEGKCIFALGGDALPVVIDFNSWLSGNHLPLTKIKGKLHATNGFANE</sequence>
<dbReference type="Proteomes" id="UP000600565">
    <property type="component" value="Unassembled WGS sequence"/>
</dbReference>
<dbReference type="InterPro" id="IPR047801">
    <property type="entry name" value="Peptidase_C45"/>
</dbReference>
<accession>A0ABR8XNL0</accession>
<dbReference type="InterPro" id="IPR005079">
    <property type="entry name" value="Peptidase_C45_hydrolase"/>
</dbReference>